<keyword evidence="1" id="KW-1133">Transmembrane helix</keyword>
<keyword evidence="1" id="KW-0472">Membrane</keyword>
<feature type="transmembrane region" description="Helical" evidence="1">
    <location>
        <begin position="12"/>
        <end position="32"/>
    </location>
</feature>
<dbReference type="EMBL" id="NHYD01003426">
    <property type="protein sequence ID" value="PPQ78131.1"/>
    <property type="molecule type" value="Genomic_DNA"/>
</dbReference>
<name>A0A409WI23_PSICY</name>
<accession>A0A409WI23</accession>
<organism evidence="2 3">
    <name type="scientific">Psilocybe cyanescens</name>
    <dbReference type="NCBI Taxonomy" id="93625"/>
    <lineage>
        <taxon>Eukaryota</taxon>
        <taxon>Fungi</taxon>
        <taxon>Dikarya</taxon>
        <taxon>Basidiomycota</taxon>
        <taxon>Agaricomycotina</taxon>
        <taxon>Agaricomycetes</taxon>
        <taxon>Agaricomycetidae</taxon>
        <taxon>Agaricales</taxon>
        <taxon>Agaricineae</taxon>
        <taxon>Strophariaceae</taxon>
        <taxon>Psilocybe</taxon>
    </lineage>
</organism>
<dbReference type="InParanoid" id="A0A409WI23"/>
<comment type="caution">
    <text evidence="2">The sequence shown here is derived from an EMBL/GenBank/DDBJ whole genome shotgun (WGS) entry which is preliminary data.</text>
</comment>
<dbReference type="AlphaFoldDB" id="A0A409WI23"/>
<gene>
    <name evidence="2" type="ORF">CVT25_015656</name>
</gene>
<evidence type="ECO:0000256" key="1">
    <source>
        <dbReference type="SAM" id="Phobius"/>
    </source>
</evidence>
<dbReference type="Proteomes" id="UP000283269">
    <property type="component" value="Unassembled WGS sequence"/>
</dbReference>
<protein>
    <submittedName>
        <fullName evidence="2">Uncharacterized protein</fullName>
    </submittedName>
</protein>
<keyword evidence="1" id="KW-0812">Transmembrane</keyword>
<evidence type="ECO:0000313" key="2">
    <source>
        <dbReference type="EMBL" id="PPQ78131.1"/>
    </source>
</evidence>
<keyword evidence="3" id="KW-1185">Reference proteome</keyword>
<reference evidence="2 3" key="1">
    <citation type="journal article" date="2018" name="Evol. Lett.">
        <title>Horizontal gene cluster transfer increased hallucinogenic mushroom diversity.</title>
        <authorList>
            <person name="Reynolds H.T."/>
            <person name="Vijayakumar V."/>
            <person name="Gluck-Thaler E."/>
            <person name="Korotkin H.B."/>
            <person name="Matheny P.B."/>
            <person name="Slot J.C."/>
        </authorList>
    </citation>
    <scope>NUCLEOTIDE SEQUENCE [LARGE SCALE GENOMIC DNA]</scope>
    <source>
        <strain evidence="2 3">2631</strain>
    </source>
</reference>
<feature type="transmembrane region" description="Helical" evidence="1">
    <location>
        <begin position="52"/>
        <end position="72"/>
    </location>
</feature>
<proteinExistence type="predicted"/>
<evidence type="ECO:0000313" key="3">
    <source>
        <dbReference type="Proteomes" id="UP000283269"/>
    </source>
</evidence>
<sequence length="139" mass="15533">MNNANVAVDSPANIYETYFAVAMNVMLFIPAFDEATVLQHLMVVRSAYLMKRLAGAWECLIIYDSLIFGLILHKILRDRTRLPTIGLNRLSLRSLLLRDAPPNLSLAASSANLARLSVYAILQVRVKLNDILHLKLTVA</sequence>